<proteinExistence type="predicted"/>
<dbReference type="EMBL" id="VLKP01000004">
    <property type="protein sequence ID" value="TWI12014.1"/>
    <property type="molecule type" value="Genomic_DNA"/>
</dbReference>
<sequence>MRWIMLGLLAVAGGLAYQVLDSGEGAARTAGPSVKPQPQVVAAGDSYFLALDRRGRVFGWGGAARGWSDSQLLSQSRRPRLLLDGEGYTQVSAGSQAIYALHSSGTLWRWGMGDVQDAAAANALPKPLPVGPDQRWKRLIETWGVGVGIRADGSLWYWQDDDLEEQARLQPVVLTLRAPRRLMPGTRFVDACLQGPRLHAIDDAGRLWRTLDLHGRAGGKGPFQGERTGMQALSAPARLQHVYCRGNAGQVLALDEDGRLHGYGFSSFGELGVGEPDRAGDPGDLNTGELQPIPGGPWATAAVSHSFSLAIARDGSLWGWGRNMDQELGLGDDTRSSAYEPVLADDSRRWLAVAAMYGTGLALAESGELFAWGGNGNGALGDGGVARTHDRPTAVLTDERFGAFP</sequence>
<evidence type="ECO:0000313" key="2">
    <source>
        <dbReference type="Proteomes" id="UP000316471"/>
    </source>
</evidence>
<evidence type="ECO:0000313" key="1">
    <source>
        <dbReference type="EMBL" id="TWI12014.1"/>
    </source>
</evidence>
<dbReference type="InterPro" id="IPR051553">
    <property type="entry name" value="Ran_GTPase-activating"/>
</dbReference>
<dbReference type="Proteomes" id="UP000316471">
    <property type="component" value="Unassembled WGS sequence"/>
</dbReference>
<accession>A0A562LWK6</accession>
<dbReference type="SUPFAM" id="SSF50985">
    <property type="entry name" value="RCC1/BLIP-II"/>
    <property type="match status" value="1"/>
</dbReference>
<reference evidence="1 2" key="1">
    <citation type="journal article" date="2015" name="Stand. Genomic Sci.">
        <title>Genomic Encyclopedia of Bacterial and Archaeal Type Strains, Phase III: the genomes of soil and plant-associated and newly described type strains.</title>
        <authorList>
            <person name="Whitman W.B."/>
            <person name="Woyke T."/>
            <person name="Klenk H.P."/>
            <person name="Zhou Y."/>
            <person name="Lilburn T.G."/>
            <person name="Beck B.J."/>
            <person name="De Vos P."/>
            <person name="Vandamme P."/>
            <person name="Eisen J.A."/>
            <person name="Garrity G."/>
            <person name="Hugenholtz P."/>
            <person name="Kyrpides N.C."/>
        </authorList>
    </citation>
    <scope>NUCLEOTIDE SEQUENCE [LARGE SCALE GENOMIC DNA]</scope>
    <source>
        <strain evidence="1 2">CGMCC 1.10136</strain>
    </source>
</reference>
<gene>
    <name evidence="1" type="ORF">IP93_01295</name>
</gene>
<keyword evidence="2" id="KW-1185">Reference proteome</keyword>
<name>A0A562LWK6_9GAMM</name>
<organism evidence="1 2">
    <name type="scientific">Aerolutibacter ruishenii</name>
    <dbReference type="NCBI Taxonomy" id="686800"/>
    <lineage>
        <taxon>Bacteria</taxon>
        <taxon>Pseudomonadati</taxon>
        <taxon>Pseudomonadota</taxon>
        <taxon>Gammaproteobacteria</taxon>
        <taxon>Lysobacterales</taxon>
        <taxon>Lysobacteraceae</taxon>
        <taxon>Aerolutibacter</taxon>
    </lineage>
</organism>
<dbReference type="PANTHER" id="PTHR45982">
    <property type="entry name" value="REGULATOR OF CHROMOSOME CONDENSATION"/>
    <property type="match status" value="1"/>
</dbReference>
<dbReference type="Gene3D" id="2.130.10.30">
    <property type="entry name" value="Regulator of chromosome condensation 1/beta-lactamase-inhibitor protein II"/>
    <property type="match status" value="2"/>
</dbReference>
<dbReference type="RefSeq" id="WP_144813472.1">
    <property type="nucleotide sequence ID" value="NZ_VLKP01000004.1"/>
</dbReference>
<protein>
    <submittedName>
        <fullName evidence="1">Alpha-tubulin suppressor-like RCC1 family protein</fullName>
    </submittedName>
</protein>
<dbReference type="PROSITE" id="PS50012">
    <property type="entry name" value="RCC1_3"/>
    <property type="match status" value="2"/>
</dbReference>
<comment type="caution">
    <text evidence="1">The sequence shown here is derived from an EMBL/GenBank/DDBJ whole genome shotgun (WGS) entry which is preliminary data.</text>
</comment>
<dbReference type="InterPro" id="IPR000408">
    <property type="entry name" value="Reg_chr_condens"/>
</dbReference>
<dbReference type="InterPro" id="IPR009091">
    <property type="entry name" value="RCC1/BLIP-II"/>
</dbReference>
<dbReference type="Pfam" id="PF00415">
    <property type="entry name" value="RCC1"/>
    <property type="match status" value="1"/>
</dbReference>
<dbReference type="PANTHER" id="PTHR45982:SF1">
    <property type="entry name" value="REGULATOR OF CHROMOSOME CONDENSATION"/>
    <property type="match status" value="1"/>
</dbReference>
<dbReference type="AlphaFoldDB" id="A0A562LWK6"/>
<dbReference type="OrthoDB" id="5988146at2"/>